<dbReference type="AlphaFoldDB" id="A0A7V5U2B4"/>
<feature type="transmembrane region" description="Helical" evidence="13">
    <location>
        <begin position="88"/>
        <end position="110"/>
    </location>
</feature>
<evidence type="ECO:0000256" key="3">
    <source>
        <dbReference type="ARBA" id="ARBA00007931"/>
    </source>
</evidence>
<dbReference type="InterPro" id="IPR008915">
    <property type="entry name" value="Peptidase_M50"/>
</dbReference>
<dbReference type="PANTHER" id="PTHR35864:SF1">
    <property type="entry name" value="ZINC METALLOPROTEASE YWHC-RELATED"/>
    <property type="match status" value="1"/>
</dbReference>
<feature type="transmembrane region" description="Helical" evidence="13">
    <location>
        <begin position="181"/>
        <end position="204"/>
    </location>
</feature>
<feature type="domain" description="Peptidase M50" evidence="14">
    <location>
        <begin position="12"/>
        <end position="173"/>
    </location>
</feature>
<accession>A0A7V5U2B4</accession>
<keyword evidence="12 13" id="KW-0472">Membrane</keyword>
<proteinExistence type="inferred from homology"/>
<evidence type="ECO:0000256" key="11">
    <source>
        <dbReference type="ARBA" id="ARBA00023049"/>
    </source>
</evidence>
<dbReference type="InterPro" id="IPR052348">
    <property type="entry name" value="Metallopeptidase_M50B"/>
</dbReference>
<keyword evidence="6 13" id="KW-0812">Transmembrane</keyword>
<comment type="similarity">
    <text evidence="3">Belongs to the peptidase M50B family.</text>
</comment>
<keyword evidence="11" id="KW-0482">Metalloprotease</keyword>
<keyword evidence="9" id="KW-0862">Zinc</keyword>
<gene>
    <name evidence="15" type="ORF">ENJ96_03920</name>
</gene>
<dbReference type="Pfam" id="PF02163">
    <property type="entry name" value="Peptidase_M50"/>
    <property type="match status" value="1"/>
</dbReference>
<dbReference type="CDD" id="cd06158">
    <property type="entry name" value="S2P-M50_like_1"/>
    <property type="match status" value="1"/>
</dbReference>
<dbReference type="EMBL" id="DROK01000115">
    <property type="protein sequence ID" value="HHI96977.1"/>
    <property type="molecule type" value="Genomic_DNA"/>
</dbReference>
<evidence type="ECO:0000256" key="8">
    <source>
        <dbReference type="ARBA" id="ARBA00022801"/>
    </source>
</evidence>
<dbReference type="InterPro" id="IPR044537">
    <property type="entry name" value="Rip2-like"/>
</dbReference>
<dbReference type="GO" id="GO:0008237">
    <property type="term" value="F:metallopeptidase activity"/>
    <property type="evidence" value="ECO:0007669"/>
    <property type="project" value="UniProtKB-KW"/>
</dbReference>
<organism evidence="15">
    <name type="scientific">Thermodesulfatator atlanticus</name>
    <dbReference type="NCBI Taxonomy" id="501497"/>
    <lineage>
        <taxon>Bacteria</taxon>
        <taxon>Pseudomonadati</taxon>
        <taxon>Thermodesulfobacteriota</taxon>
        <taxon>Thermodesulfobacteria</taxon>
        <taxon>Thermodesulfobacteriales</taxon>
        <taxon>Thermodesulfatatoraceae</taxon>
        <taxon>Thermodesulfatator</taxon>
    </lineage>
</organism>
<evidence type="ECO:0000256" key="2">
    <source>
        <dbReference type="ARBA" id="ARBA00004651"/>
    </source>
</evidence>
<reference evidence="15" key="1">
    <citation type="journal article" date="2020" name="mSystems">
        <title>Genome- and Community-Level Interaction Insights into Carbon Utilization and Element Cycling Functions of Hydrothermarchaeota in Hydrothermal Sediment.</title>
        <authorList>
            <person name="Zhou Z."/>
            <person name="Liu Y."/>
            <person name="Xu W."/>
            <person name="Pan J."/>
            <person name="Luo Z.H."/>
            <person name="Li M."/>
        </authorList>
    </citation>
    <scope>NUCLEOTIDE SEQUENCE [LARGE SCALE GENOMIC DNA]</scope>
    <source>
        <strain evidence="15">HyVt-533</strain>
    </source>
</reference>
<keyword evidence="10 13" id="KW-1133">Transmembrane helix</keyword>
<evidence type="ECO:0000256" key="4">
    <source>
        <dbReference type="ARBA" id="ARBA00022475"/>
    </source>
</evidence>
<comment type="cofactor">
    <cofactor evidence="1">
        <name>Zn(2+)</name>
        <dbReference type="ChEBI" id="CHEBI:29105"/>
    </cofactor>
</comment>
<protein>
    <submittedName>
        <fullName evidence="15">Site-2 protease family protein</fullName>
    </submittedName>
</protein>
<feature type="transmembrane region" description="Helical" evidence="13">
    <location>
        <begin position="131"/>
        <end position="152"/>
    </location>
</feature>
<keyword evidence="4" id="KW-1003">Cell membrane</keyword>
<dbReference type="GO" id="GO:0046872">
    <property type="term" value="F:metal ion binding"/>
    <property type="evidence" value="ECO:0007669"/>
    <property type="project" value="UniProtKB-KW"/>
</dbReference>
<evidence type="ECO:0000256" key="13">
    <source>
        <dbReference type="SAM" id="Phobius"/>
    </source>
</evidence>
<dbReference type="PANTHER" id="PTHR35864">
    <property type="entry name" value="ZINC METALLOPROTEASE MJ0611-RELATED"/>
    <property type="match status" value="1"/>
</dbReference>
<keyword evidence="7" id="KW-0479">Metal-binding</keyword>
<evidence type="ECO:0000256" key="9">
    <source>
        <dbReference type="ARBA" id="ARBA00022833"/>
    </source>
</evidence>
<evidence type="ECO:0000256" key="6">
    <source>
        <dbReference type="ARBA" id="ARBA00022692"/>
    </source>
</evidence>
<dbReference type="Proteomes" id="UP000886101">
    <property type="component" value="Unassembled WGS sequence"/>
</dbReference>
<evidence type="ECO:0000256" key="7">
    <source>
        <dbReference type="ARBA" id="ARBA00022723"/>
    </source>
</evidence>
<evidence type="ECO:0000259" key="14">
    <source>
        <dbReference type="Pfam" id="PF02163"/>
    </source>
</evidence>
<dbReference type="GO" id="GO:0006508">
    <property type="term" value="P:proteolysis"/>
    <property type="evidence" value="ECO:0007669"/>
    <property type="project" value="UniProtKB-KW"/>
</dbReference>
<keyword evidence="8" id="KW-0378">Hydrolase</keyword>
<comment type="caution">
    <text evidence="15">The sequence shown here is derived from an EMBL/GenBank/DDBJ whole genome shotgun (WGS) entry which is preliminary data.</text>
</comment>
<evidence type="ECO:0000256" key="5">
    <source>
        <dbReference type="ARBA" id="ARBA00022670"/>
    </source>
</evidence>
<evidence type="ECO:0000256" key="1">
    <source>
        <dbReference type="ARBA" id="ARBA00001947"/>
    </source>
</evidence>
<evidence type="ECO:0000256" key="12">
    <source>
        <dbReference type="ARBA" id="ARBA00023136"/>
    </source>
</evidence>
<keyword evidence="5 15" id="KW-0645">Protease</keyword>
<comment type="subcellular location">
    <subcellularLocation>
        <location evidence="2">Cell membrane</location>
        <topology evidence="2">Multi-pass membrane protein</topology>
    </subcellularLocation>
</comment>
<name>A0A7V5U2B4_9BACT</name>
<evidence type="ECO:0000256" key="10">
    <source>
        <dbReference type="ARBA" id="ARBA00022989"/>
    </source>
</evidence>
<sequence>MPDLHVLIVMTVPLLAAVTVHEVAHGLVAYKLGDPTAKAAGRLSLNPIKHLDFFGTLAFVLTQAIGWAKPVPVDPRNFKNPRRDMMWVALAGPLANFALAAFCALLLRIFPYLLYPLSLFGEQMLSFFGKPLLLMLALGVQLNVGLAVFNLLPVPPLDGSKILAGLLPRPLAYQYARLEPYGFILLLLLIFTGTIQKIILPAILKLSYFLRGGWL</sequence>
<feature type="transmembrane region" description="Helical" evidence="13">
    <location>
        <begin position="6"/>
        <end position="30"/>
    </location>
</feature>
<evidence type="ECO:0000313" key="15">
    <source>
        <dbReference type="EMBL" id="HHI96977.1"/>
    </source>
</evidence>
<dbReference type="GO" id="GO:0005886">
    <property type="term" value="C:plasma membrane"/>
    <property type="evidence" value="ECO:0007669"/>
    <property type="project" value="UniProtKB-SubCell"/>
</dbReference>